<reference evidence="2" key="1">
    <citation type="journal article" date="2019" name="Int. J. Syst. Evol. Microbiol.">
        <title>The Global Catalogue of Microorganisms (GCM) 10K type strain sequencing project: providing services to taxonomists for standard genome sequencing and annotation.</title>
        <authorList>
            <consortium name="The Broad Institute Genomics Platform"/>
            <consortium name="The Broad Institute Genome Sequencing Center for Infectious Disease"/>
            <person name="Wu L."/>
            <person name="Ma J."/>
        </authorList>
    </citation>
    <scope>NUCLEOTIDE SEQUENCE [LARGE SCALE GENOMIC DNA]</scope>
    <source>
        <strain evidence="2">JCM 18325</strain>
    </source>
</reference>
<protein>
    <submittedName>
        <fullName evidence="1">Uncharacterized protein</fullName>
    </submittedName>
</protein>
<organism evidence="1 2">
    <name type="scientific">Litoribaculum gwangyangense</name>
    <dbReference type="NCBI Taxonomy" id="1130722"/>
    <lineage>
        <taxon>Bacteria</taxon>
        <taxon>Pseudomonadati</taxon>
        <taxon>Bacteroidota</taxon>
        <taxon>Flavobacteriia</taxon>
        <taxon>Flavobacteriales</taxon>
        <taxon>Flavobacteriaceae</taxon>
        <taxon>Litoribaculum</taxon>
    </lineage>
</organism>
<comment type="caution">
    <text evidence="1">The sequence shown here is derived from an EMBL/GenBank/DDBJ whole genome shotgun (WGS) entry which is preliminary data.</text>
</comment>
<evidence type="ECO:0000313" key="1">
    <source>
        <dbReference type="EMBL" id="GAA4808825.1"/>
    </source>
</evidence>
<gene>
    <name evidence="1" type="ORF">GCM10023330_14560</name>
</gene>
<sequence>MQYESTAKKFLEACKEHKVQTSWAAATTNDMKYLYITPMENFAELDKSPFADMSKAMGEDFGKMFEDFDKCYDSHSDYIIALDETLTYMPDGISMTQEGQNYRKWFYMYYKPENGGKLREGMKAVKDLFTSKNSPEHYRVYSSAFGCPESFYLVAISYKDEIDAATKSKANEKLLGTYEERWEVFSKVMNNIDRMEEYTGEMRPDLAYSPN</sequence>
<evidence type="ECO:0000313" key="2">
    <source>
        <dbReference type="Proteomes" id="UP001501433"/>
    </source>
</evidence>
<accession>A0ABP9CEJ5</accession>
<dbReference type="Proteomes" id="UP001501433">
    <property type="component" value="Unassembled WGS sequence"/>
</dbReference>
<keyword evidence="2" id="KW-1185">Reference proteome</keyword>
<name>A0ABP9CEJ5_9FLAO</name>
<proteinExistence type="predicted"/>
<dbReference type="EMBL" id="BAABJW010000002">
    <property type="protein sequence ID" value="GAA4808825.1"/>
    <property type="molecule type" value="Genomic_DNA"/>
</dbReference>